<evidence type="ECO:0000313" key="3">
    <source>
        <dbReference type="Proteomes" id="UP001054945"/>
    </source>
</evidence>
<evidence type="ECO:0008006" key="4">
    <source>
        <dbReference type="Google" id="ProtNLM"/>
    </source>
</evidence>
<dbReference type="EMBL" id="BPLR01020245">
    <property type="protein sequence ID" value="GIX76327.1"/>
    <property type="molecule type" value="Genomic_DNA"/>
</dbReference>
<evidence type="ECO:0000256" key="1">
    <source>
        <dbReference type="SAM" id="Phobius"/>
    </source>
</evidence>
<feature type="transmembrane region" description="Helical" evidence="1">
    <location>
        <begin position="25"/>
        <end position="47"/>
    </location>
</feature>
<sequence length="109" mass="12898">MRAVQTSAVVAGFCQRWMPGKRHSYWIFSLTSVRLLPAFAFSFLFSFHPVLGYPRMTTGRGIPNLRMFWLEKHCCQMYRETFGTWLKEFTRKSIVCFPSICFCLERFCC</sequence>
<gene>
    <name evidence="2" type="ORF">CEXT_499831</name>
</gene>
<reference evidence="2 3" key="1">
    <citation type="submission" date="2021-06" db="EMBL/GenBank/DDBJ databases">
        <title>Caerostris extrusa draft genome.</title>
        <authorList>
            <person name="Kono N."/>
            <person name="Arakawa K."/>
        </authorList>
    </citation>
    <scope>NUCLEOTIDE SEQUENCE [LARGE SCALE GENOMIC DNA]</scope>
</reference>
<proteinExistence type="predicted"/>
<keyword evidence="1" id="KW-1133">Transmembrane helix</keyword>
<keyword evidence="1" id="KW-0812">Transmembrane</keyword>
<dbReference type="Proteomes" id="UP001054945">
    <property type="component" value="Unassembled WGS sequence"/>
</dbReference>
<dbReference type="AlphaFoldDB" id="A0AAV4MV08"/>
<keyword evidence="1" id="KW-0472">Membrane</keyword>
<protein>
    <recommendedName>
        <fullName evidence="4">Secreted protein</fullName>
    </recommendedName>
</protein>
<name>A0AAV4MV08_CAEEX</name>
<accession>A0AAV4MV08</accession>
<comment type="caution">
    <text evidence="2">The sequence shown here is derived from an EMBL/GenBank/DDBJ whole genome shotgun (WGS) entry which is preliminary data.</text>
</comment>
<organism evidence="2 3">
    <name type="scientific">Caerostris extrusa</name>
    <name type="common">Bark spider</name>
    <name type="synonym">Caerostris bankana</name>
    <dbReference type="NCBI Taxonomy" id="172846"/>
    <lineage>
        <taxon>Eukaryota</taxon>
        <taxon>Metazoa</taxon>
        <taxon>Ecdysozoa</taxon>
        <taxon>Arthropoda</taxon>
        <taxon>Chelicerata</taxon>
        <taxon>Arachnida</taxon>
        <taxon>Araneae</taxon>
        <taxon>Araneomorphae</taxon>
        <taxon>Entelegynae</taxon>
        <taxon>Araneoidea</taxon>
        <taxon>Araneidae</taxon>
        <taxon>Caerostris</taxon>
    </lineage>
</organism>
<keyword evidence="3" id="KW-1185">Reference proteome</keyword>
<evidence type="ECO:0000313" key="2">
    <source>
        <dbReference type="EMBL" id="GIX76327.1"/>
    </source>
</evidence>